<accession>A0A0G0BSL8</accession>
<keyword evidence="1" id="KW-1133">Transmembrane helix</keyword>
<proteinExistence type="predicted"/>
<evidence type="ECO:0000313" key="3">
    <source>
        <dbReference type="Proteomes" id="UP000034952"/>
    </source>
</evidence>
<keyword evidence="1" id="KW-0812">Transmembrane</keyword>
<keyword evidence="1" id="KW-0472">Membrane</keyword>
<dbReference type="Proteomes" id="UP000034952">
    <property type="component" value="Unassembled WGS sequence"/>
</dbReference>
<evidence type="ECO:0000256" key="1">
    <source>
        <dbReference type="SAM" id="Phobius"/>
    </source>
</evidence>
<protein>
    <submittedName>
        <fullName evidence="2">Uncharacterized protein</fullName>
    </submittedName>
</protein>
<dbReference type="EMBL" id="LBPY01000004">
    <property type="protein sequence ID" value="KKP66651.1"/>
    <property type="molecule type" value="Genomic_DNA"/>
</dbReference>
<organism evidence="2 3">
    <name type="scientific">Candidatus Nomurabacteria bacterium GW2011_GWE1_35_16</name>
    <dbReference type="NCBI Taxonomy" id="1618761"/>
    <lineage>
        <taxon>Bacteria</taxon>
        <taxon>Candidatus Nomuraibacteriota</taxon>
    </lineage>
</organism>
<sequence length="1014" mass="113477">MKKKQIVLKIISGIIVFSFVISFSQFALPKEAGAAELNWDNPNKKGDNPYKINTDAILNPSTMMQVVGCTGLVDKVTSFTTDFLSNQANKLIQSIWKKKAAELAKNKSCKAVKASIVASMAGILNTEYATALTDKIDCKDIQGVTDTDVLTQLQQDQKKNEAARKRSDCFDGLAYTMAKNQLTSMTRQTINWVNSGFNGDPMYVRNMTSFTNTMGKNIIEGGINVITNPITGSPYGSDFSRTAIRSYRSGRSLNYGAENFLYSLSSDLGNFITNPKSYYKFSNTGIFDEGYYGPNGEYKTVGEYESSGDYGSDGSSFGTETTKSAVEKAKESNNIFSNDFSTGGWDGWLALTQRDQNNPLGFSMAVSQYLEDQRNEKQTQVRDELLTNSGFLSQKKCLLWQRYDDTTGKPAIKTTKTAVDTTRFGMEDVSNNDLEELSKQEAFIFNETQMGPNDKCIKDETVTPGSIIKDKLTNYVNSPERQLELADTINESLNSLFTSLIEKFRNEGLLGLSREKYAVIDNMGAGEFGFNSAIDTNNDGINDETTNDGAYNNSSFDITRDLGNTYVHNKPRNLGTWNAKTNEPELHTGLGPYLEVEKSYPSNVYYTVSIAGNTKLYNNGYTGWAIGDRAFWNGKEWQNWKAGTTDPVDQRGVIQIQKDYSIAIKDLLKVIPSIMPRMGELDYCIPGPNPYFQNNSGDTAAAFNEFAGSLQSIYKDGSFFKRDTTTFSLAQPGSNVYEDYRNIFKDTPTYWSSIQQSLPWRSLVELGNGLAIAKDRAEERTTQAVDDLLNQIQNDIKIFYKDYNDKVFKGVYNTMTQEFLKKENIEVLVPNTAYIPMAEEGYNLTKDIVNYDAGLTTAVEDYNNAITQAESNAMKLNKIKSEVSKIILAAQDRRNIRLLEILGKIPNKCETAKTNCKKDGQTCLNEYNTCVQDETNTARDITKDVAKFKVLYKTQLDAFEKTYASCLEQEDITYYDTNDIMNDTYVEDGARCSDRRDNDLDGLIDGKDPDCIGH</sequence>
<dbReference type="AlphaFoldDB" id="A0A0G0BSL8"/>
<comment type="caution">
    <text evidence="2">The sequence shown here is derived from an EMBL/GenBank/DDBJ whole genome shotgun (WGS) entry which is preliminary data.</text>
</comment>
<feature type="transmembrane region" description="Helical" evidence="1">
    <location>
        <begin position="7"/>
        <end position="28"/>
    </location>
</feature>
<gene>
    <name evidence="2" type="ORF">UR64_C0004G0032</name>
</gene>
<evidence type="ECO:0000313" key="2">
    <source>
        <dbReference type="EMBL" id="KKP66651.1"/>
    </source>
</evidence>
<reference evidence="2 3" key="1">
    <citation type="journal article" date="2015" name="Nature">
        <title>rRNA introns, odd ribosomes, and small enigmatic genomes across a large radiation of phyla.</title>
        <authorList>
            <person name="Brown C.T."/>
            <person name="Hug L.A."/>
            <person name="Thomas B.C."/>
            <person name="Sharon I."/>
            <person name="Castelle C.J."/>
            <person name="Singh A."/>
            <person name="Wilkins M.J."/>
            <person name="Williams K.H."/>
            <person name="Banfield J.F."/>
        </authorList>
    </citation>
    <scope>NUCLEOTIDE SEQUENCE [LARGE SCALE GENOMIC DNA]</scope>
</reference>
<name>A0A0G0BSL8_9BACT</name>